<sequence>MALGPISKQDHVTITTLGAEFAVSEILGAWFGFWLDKKCGTSPWFLLAGVCVGFVLGFYIILRAAKEMQTARVNTKKAESKDGYR</sequence>
<accession>A0A928DQ26</accession>
<gene>
    <name evidence="2" type="ORF">E7027_02615</name>
</gene>
<protein>
    <submittedName>
        <fullName evidence="2">AtpZ/AtpI family protein</fullName>
    </submittedName>
</protein>
<comment type="caution">
    <text evidence="2">The sequence shown here is derived from an EMBL/GenBank/DDBJ whole genome shotgun (WGS) entry which is preliminary data.</text>
</comment>
<dbReference type="EMBL" id="SUVG01000003">
    <property type="protein sequence ID" value="MBE6421019.1"/>
    <property type="molecule type" value="Genomic_DNA"/>
</dbReference>
<organism evidence="2 3">
    <name type="scientific">Candidatus Avelusimicrobium gallicola</name>
    <dbReference type="NCBI Taxonomy" id="2562704"/>
    <lineage>
        <taxon>Bacteria</taxon>
        <taxon>Pseudomonadati</taxon>
        <taxon>Elusimicrobiota</taxon>
        <taxon>Elusimicrobia</taxon>
        <taxon>Elusimicrobiales</taxon>
        <taxon>Elusimicrobiaceae</taxon>
        <taxon>Candidatus Avelusimicrobium</taxon>
    </lineage>
</organism>
<proteinExistence type="predicted"/>
<dbReference type="Proteomes" id="UP000725649">
    <property type="component" value="Unassembled WGS sequence"/>
</dbReference>
<feature type="transmembrane region" description="Helical" evidence="1">
    <location>
        <begin position="44"/>
        <end position="62"/>
    </location>
</feature>
<name>A0A928DQ26_9BACT</name>
<dbReference type="AlphaFoldDB" id="A0A928DQ26"/>
<keyword evidence="1" id="KW-1133">Transmembrane helix</keyword>
<dbReference type="InterPro" id="IPR032820">
    <property type="entry name" value="ATPase_put"/>
</dbReference>
<evidence type="ECO:0000313" key="3">
    <source>
        <dbReference type="Proteomes" id="UP000725649"/>
    </source>
</evidence>
<dbReference type="Pfam" id="PF09527">
    <property type="entry name" value="ATPase_gene1"/>
    <property type="match status" value="1"/>
</dbReference>
<keyword evidence="1" id="KW-0472">Membrane</keyword>
<reference evidence="2" key="1">
    <citation type="submission" date="2019-04" db="EMBL/GenBank/DDBJ databases">
        <title>Evolution of Biomass-Degrading Anaerobic Consortia Revealed by Metagenomics.</title>
        <authorList>
            <person name="Peng X."/>
        </authorList>
    </citation>
    <scope>NUCLEOTIDE SEQUENCE</scope>
    <source>
        <strain evidence="2">SIG66</strain>
    </source>
</reference>
<evidence type="ECO:0000256" key="1">
    <source>
        <dbReference type="SAM" id="Phobius"/>
    </source>
</evidence>
<feature type="transmembrane region" description="Helical" evidence="1">
    <location>
        <begin position="12"/>
        <end position="32"/>
    </location>
</feature>
<evidence type="ECO:0000313" key="2">
    <source>
        <dbReference type="EMBL" id="MBE6421019.1"/>
    </source>
</evidence>
<keyword evidence="1" id="KW-0812">Transmembrane</keyword>